<accession>A0ABN8NGF8</accession>
<dbReference type="Proteomes" id="UP001159405">
    <property type="component" value="Unassembled WGS sequence"/>
</dbReference>
<dbReference type="EMBL" id="CALNXK010000019">
    <property type="protein sequence ID" value="CAH3106710.1"/>
    <property type="molecule type" value="Genomic_DNA"/>
</dbReference>
<gene>
    <name evidence="1" type="ORF">PLOB_00014927</name>
</gene>
<feature type="non-terminal residue" evidence="1">
    <location>
        <position position="1"/>
    </location>
</feature>
<evidence type="ECO:0000313" key="1">
    <source>
        <dbReference type="EMBL" id="CAH3106710.1"/>
    </source>
</evidence>
<protein>
    <submittedName>
        <fullName evidence="1">Uncharacterized protein</fullName>
    </submittedName>
</protein>
<comment type="caution">
    <text evidence="1">The sequence shown here is derived from an EMBL/GenBank/DDBJ whole genome shotgun (WGS) entry which is preliminary data.</text>
</comment>
<evidence type="ECO:0000313" key="2">
    <source>
        <dbReference type="Proteomes" id="UP001159405"/>
    </source>
</evidence>
<proteinExistence type="predicted"/>
<feature type="non-terminal residue" evidence="1">
    <location>
        <position position="122"/>
    </location>
</feature>
<keyword evidence="2" id="KW-1185">Reference proteome</keyword>
<sequence>KESLPTNNYIPPPASYPDVSLSMCAQGKAGRRQRARRRFARRLYPSHGPLWFITSHSRFALASAMRKKKRPPPDNYCAVPKSREYKLNVAVVETGFSGFLWRKEGNWEGKRNTTSSPGSSRF</sequence>
<name>A0ABN8NGF8_9CNID</name>
<organism evidence="1 2">
    <name type="scientific">Porites lobata</name>
    <dbReference type="NCBI Taxonomy" id="104759"/>
    <lineage>
        <taxon>Eukaryota</taxon>
        <taxon>Metazoa</taxon>
        <taxon>Cnidaria</taxon>
        <taxon>Anthozoa</taxon>
        <taxon>Hexacorallia</taxon>
        <taxon>Scleractinia</taxon>
        <taxon>Fungiina</taxon>
        <taxon>Poritidae</taxon>
        <taxon>Porites</taxon>
    </lineage>
</organism>
<reference evidence="1 2" key="1">
    <citation type="submission" date="2022-05" db="EMBL/GenBank/DDBJ databases">
        <authorList>
            <consortium name="Genoscope - CEA"/>
            <person name="William W."/>
        </authorList>
    </citation>
    <scope>NUCLEOTIDE SEQUENCE [LARGE SCALE GENOMIC DNA]</scope>
</reference>